<dbReference type="RefSeq" id="WP_343890293.1">
    <property type="nucleotide sequence ID" value="NZ_BAAAEH010000031.1"/>
</dbReference>
<accession>A0ABU9YBH8</accession>
<dbReference type="InterPro" id="IPR013108">
    <property type="entry name" value="Amidohydro_3"/>
</dbReference>
<evidence type="ECO:0000259" key="1">
    <source>
        <dbReference type="Pfam" id="PF07969"/>
    </source>
</evidence>
<dbReference type="Proteomes" id="UP001419910">
    <property type="component" value="Unassembled WGS sequence"/>
</dbReference>
<dbReference type="PANTHER" id="PTHR11647">
    <property type="entry name" value="HYDRANTOINASE/DIHYDROPYRIMIDINASE FAMILY MEMBER"/>
    <property type="match status" value="1"/>
</dbReference>
<dbReference type="InterPro" id="IPR050378">
    <property type="entry name" value="Metallo-dep_Hydrolases_sf"/>
</dbReference>
<sequence length="570" mass="61905">MAEYDLVVRGGTIIDGQGNTPVRADVAIRNGLIVAVGRVDGRGIREIDADGCIVTPGFVDVHTHYDGQITWENRMVPSSNHGVTTVVMGNCGVGFAPSRPDDHEMVIKLMEGVEDIPEVVMAQGVPWNWTSFPDYLDALEQRASDVDFATQLPHSPLRVFVMGRRGVDLEPATQADLAEMRRLVAEAVHAGALGVSTSRSLFHRFRNGDPAPSVGTGEEELRALALGLKDAGAGVFQCIPSLESTAEVEMGVFREVARTSGRPVNFSLLLPNSDYVDALHDAAREGLTIRAHFAPRATGVLFGLDLSYHPFSLHPSYRAIAQAPLAEKVERMRDPAFRRQLMAEGPDDPNPAFVKIVDMREYLFLFRDPLDYHLSLEDSLGVQARLRGIALDDLIYDTLLEDEGRAILGLFSTEPRTYVAAMHPLVESDLAIMGLGDGGAHYGMICDAAYTSYMLTQRRNGPLGHSLPALIQAMTNRPAAAVGLNDRGVIAQGYKGDLNIIDLDRLTLYRPEIVRDLPAGGKRLFQPSTGYRATVVSGVVTQQDDQPTGALPGRLVRGARQAPAVPRMAA</sequence>
<proteinExistence type="predicted"/>
<dbReference type="Pfam" id="PF07969">
    <property type="entry name" value="Amidohydro_3"/>
    <property type="match status" value="1"/>
</dbReference>
<evidence type="ECO:0000313" key="3">
    <source>
        <dbReference type="Proteomes" id="UP001419910"/>
    </source>
</evidence>
<evidence type="ECO:0000313" key="2">
    <source>
        <dbReference type="EMBL" id="MEN2793151.1"/>
    </source>
</evidence>
<dbReference type="Gene3D" id="3.20.20.140">
    <property type="entry name" value="Metal-dependent hydrolases"/>
    <property type="match status" value="1"/>
</dbReference>
<keyword evidence="3" id="KW-1185">Reference proteome</keyword>
<dbReference type="EMBL" id="JBDIME010000039">
    <property type="protein sequence ID" value="MEN2793151.1"/>
    <property type="molecule type" value="Genomic_DNA"/>
</dbReference>
<protein>
    <submittedName>
        <fullName evidence="2">Amidohydrolase family protein</fullName>
    </submittedName>
</protein>
<comment type="caution">
    <text evidence="2">The sequence shown here is derived from an EMBL/GenBank/DDBJ whole genome shotgun (WGS) entry which is preliminary data.</text>
</comment>
<reference evidence="2 3" key="1">
    <citation type="submission" date="2024-05" db="EMBL/GenBank/DDBJ databases">
        <authorList>
            <person name="Liu Q."/>
            <person name="Xin Y.-H."/>
        </authorList>
    </citation>
    <scope>NUCLEOTIDE SEQUENCE [LARGE SCALE GENOMIC DNA]</scope>
    <source>
        <strain evidence="2 3">CGMCC 1.10181</strain>
    </source>
</reference>
<dbReference type="InterPro" id="IPR032466">
    <property type="entry name" value="Metal_Hydrolase"/>
</dbReference>
<dbReference type="SUPFAM" id="SSF51338">
    <property type="entry name" value="Composite domain of metallo-dependent hydrolases"/>
    <property type="match status" value="1"/>
</dbReference>
<dbReference type="SUPFAM" id="SSF51556">
    <property type="entry name" value="Metallo-dependent hydrolases"/>
    <property type="match status" value="1"/>
</dbReference>
<organism evidence="2 3">
    <name type="scientific">Sphingomonas oligophenolica</name>
    <dbReference type="NCBI Taxonomy" id="301154"/>
    <lineage>
        <taxon>Bacteria</taxon>
        <taxon>Pseudomonadati</taxon>
        <taxon>Pseudomonadota</taxon>
        <taxon>Alphaproteobacteria</taxon>
        <taxon>Sphingomonadales</taxon>
        <taxon>Sphingomonadaceae</taxon>
        <taxon>Sphingomonas</taxon>
    </lineage>
</organism>
<dbReference type="InterPro" id="IPR011059">
    <property type="entry name" value="Metal-dep_hydrolase_composite"/>
</dbReference>
<dbReference type="CDD" id="cd01297">
    <property type="entry name" value="D-aminoacylase"/>
    <property type="match status" value="1"/>
</dbReference>
<feature type="domain" description="Amidohydrolase 3" evidence="1">
    <location>
        <begin position="45"/>
        <end position="541"/>
    </location>
</feature>
<gene>
    <name evidence="2" type="ORF">ABC974_26230</name>
</gene>
<dbReference type="PANTHER" id="PTHR11647:SF1">
    <property type="entry name" value="COLLAPSIN RESPONSE MEDIATOR PROTEIN"/>
    <property type="match status" value="1"/>
</dbReference>
<name>A0ABU9YBH8_9SPHN</name>